<keyword evidence="1 6" id="KW-0645">Protease</keyword>
<keyword evidence="7" id="KW-1185">Reference proteome</keyword>
<dbReference type="InterPro" id="IPR041489">
    <property type="entry name" value="PDZ_6"/>
</dbReference>
<evidence type="ECO:0000256" key="1">
    <source>
        <dbReference type="ARBA" id="ARBA00022670"/>
    </source>
</evidence>
<dbReference type="PROSITE" id="PS50106">
    <property type="entry name" value="PDZ"/>
    <property type="match status" value="1"/>
</dbReference>
<dbReference type="SUPFAM" id="SSF50494">
    <property type="entry name" value="Trypsin-like serine proteases"/>
    <property type="match status" value="1"/>
</dbReference>
<dbReference type="PANTHER" id="PTHR43343:SF3">
    <property type="entry name" value="PROTEASE DO-LIKE 8, CHLOROPLASTIC"/>
    <property type="match status" value="1"/>
</dbReference>
<dbReference type="SMART" id="SM00228">
    <property type="entry name" value="PDZ"/>
    <property type="match status" value="1"/>
</dbReference>
<dbReference type="InterPro" id="IPR001940">
    <property type="entry name" value="Peptidase_S1C"/>
</dbReference>
<dbReference type="PROSITE" id="PS51820">
    <property type="entry name" value="PA14"/>
    <property type="match status" value="1"/>
</dbReference>
<dbReference type="Pfam" id="PF13365">
    <property type="entry name" value="Trypsin_2"/>
    <property type="match status" value="1"/>
</dbReference>
<accession>A0A1P8WQG7</accession>
<dbReference type="SMART" id="SM00758">
    <property type="entry name" value="PA14"/>
    <property type="match status" value="1"/>
</dbReference>
<keyword evidence="2 6" id="KW-0378">Hydrolase</keyword>
<dbReference type="InterPro" id="IPR051201">
    <property type="entry name" value="Chloro_Bact_Ser_Proteases"/>
</dbReference>
<dbReference type="InterPro" id="IPR011658">
    <property type="entry name" value="PA14_dom"/>
</dbReference>
<dbReference type="Gene3D" id="2.30.42.10">
    <property type="match status" value="1"/>
</dbReference>
<organism evidence="6 7">
    <name type="scientific">Fuerstiella marisgermanici</name>
    <dbReference type="NCBI Taxonomy" id="1891926"/>
    <lineage>
        <taxon>Bacteria</taxon>
        <taxon>Pseudomonadati</taxon>
        <taxon>Planctomycetota</taxon>
        <taxon>Planctomycetia</taxon>
        <taxon>Planctomycetales</taxon>
        <taxon>Planctomycetaceae</taxon>
        <taxon>Fuerstiella</taxon>
    </lineage>
</organism>
<dbReference type="RefSeq" id="WP_077027327.1">
    <property type="nucleotide sequence ID" value="NZ_CP017641.1"/>
</dbReference>
<dbReference type="Gene3D" id="3.90.182.10">
    <property type="entry name" value="Toxin - Anthrax Protective Antigen,domain 1"/>
    <property type="match status" value="1"/>
</dbReference>
<dbReference type="GO" id="GO:0004252">
    <property type="term" value="F:serine-type endopeptidase activity"/>
    <property type="evidence" value="ECO:0007669"/>
    <property type="project" value="InterPro"/>
</dbReference>
<dbReference type="Gene3D" id="2.40.10.120">
    <property type="match status" value="1"/>
</dbReference>
<reference evidence="6 7" key="1">
    <citation type="journal article" date="2016" name="Front. Microbiol.">
        <title>Fuerstia marisgermanicae gen. nov., sp. nov., an Unusual Member of the Phylum Planctomycetes from the German Wadden Sea.</title>
        <authorList>
            <person name="Kohn T."/>
            <person name="Heuer A."/>
            <person name="Jogler M."/>
            <person name="Vollmers J."/>
            <person name="Boedeker C."/>
            <person name="Bunk B."/>
            <person name="Rast P."/>
            <person name="Borchert D."/>
            <person name="Glockner I."/>
            <person name="Freese H.M."/>
            <person name="Klenk H.P."/>
            <person name="Overmann J."/>
            <person name="Kaster A.K."/>
            <person name="Rohde M."/>
            <person name="Wiegand S."/>
            <person name="Jogler C."/>
        </authorList>
    </citation>
    <scope>NUCLEOTIDE SEQUENCE [LARGE SCALE GENOMIC DNA]</scope>
    <source>
        <strain evidence="6 7">NH11</strain>
    </source>
</reference>
<gene>
    <name evidence="6" type="primary">degP_2</name>
    <name evidence="6" type="ORF">Fuma_05952</name>
</gene>
<dbReference type="KEGG" id="fmr:Fuma_05952"/>
<dbReference type="PRINTS" id="PR00834">
    <property type="entry name" value="PROTEASES2C"/>
</dbReference>
<evidence type="ECO:0000256" key="2">
    <source>
        <dbReference type="ARBA" id="ARBA00022801"/>
    </source>
</evidence>
<feature type="domain" description="PA14" evidence="5">
    <location>
        <begin position="332"/>
        <end position="481"/>
    </location>
</feature>
<dbReference type="SUPFAM" id="SSF56988">
    <property type="entry name" value="Anthrax protective antigen"/>
    <property type="match status" value="1"/>
</dbReference>
<proteinExistence type="predicted"/>
<keyword evidence="3" id="KW-0732">Signal</keyword>
<evidence type="ECO:0000313" key="7">
    <source>
        <dbReference type="Proteomes" id="UP000187735"/>
    </source>
</evidence>
<dbReference type="EMBL" id="CP017641">
    <property type="protein sequence ID" value="APZ96284.1"/>
    <property type="molecule type" value="Genomic_DNA"/>
</dbReference>
<evidence type="ECO:0000259" key="4">
    <source>
        <dbReference type="PROSITE" id="PS50106"/>
    </source>
</evidence>
<feature type="chain" id="PRO_5013021165" evidence="3">
    <location>
        <begin position="23"/>
        <end position="489"/>
    </location>
</feature>
<dbReference type="InterPro" id="IPR001478">
    <property type="entry name" value="PDZ"/>
</dbReference>
<evidence type="ECO:0000256" key="3">
    <source>
        <dbReference type="SAM" id="SignalP"/>
    </source>
</evidence>
<feature type="domain" description="PDZ" evidence="4">
    <location>
        <begin position="252"/>
        <end position="294"/>
    </location>
</feature>
<dbReference type="EC" id="3.4.21.107" evidence="6"/>
<dbReference type="GO" id="GO:0006508">
    <property type="term" value="P:proteolysis"/>
    <property type="evidence" value="ECO:0007669"/>
    <property type="project" value="UniProtKB-KW"/>
</dbReference>
<dbReference type="InterPro" id="IPR037524">
    <property type="entry name" value="PA14/GLEYA"/>
</dbReference>
<dbReference type="InterPro" id="IPR036034">
    <property type="entry name" value="PDZ_sf"/>
</dbReference>
<evidence type="ECO:0000259" key="5">
    <source>
        <dbReference type="PROSITE" id="PS51820"/>
    </source>
</evidence>
<feature type="signal peptide" evidence="3">
    <location>
        <begin position="1"/>
        <end position="22"/>
    </location>
</feature>
<dbReference type="Pfam" id="PF07691">
    <property type="entry name" value="PA14"/>
    <property type="match status" value="1"/>
</dbReference>
<dbReference type="PANTHER" id="PTHR43343">
    <property type="entry name" value="PEPTIDASE S12"/>
    <property type="match status" value="1"/>
</dbReference>
<sequence length="489" mass="52263" precursor="true">MFKVLQIVVYLFVVCFTNVATADDPAPRHSTAIVQTIGKVQPAVAAVYVRKNGGQGAGSGSVIDPRGYVLTAKHVVGDAHVVLLAGRPPLQAQLIGTMPEYDLALLKLGRKAFDRPASPTYPLAGTPPAFIPLGRADEIMLGESILNIGSPGGRGIVVTRGIISSLGISGGNALSLATQSSNGFNQFLQFDAANNPGNSGGALVNEIGQQIGLVTSSIRGEEGVHFAVPPDTIRQSISEMLNSELRHRYVSGITVDPQLGLVTVTRVDAASPADKAGIKSGDVIVSINGRPLRDPIDWEFTRFELRPEQKIELGLKRGASEHSAALTLAKREPQPGVTVEDAAPGLLSRAAEYDPRMADPLSDDVRPAGPPSVIAEVTATPPNLPRDEHYEVLMEGYLKIDEPGLYRLALKSDDGSKLFVHDRLTLDNGGNHAAQLRTGWADLSAGLHPIRIEYYEDQGHEVLELLMAKGDEDLRPVTSEELLHARLPE</sequence>
<evidence type="ECO:0000313" key="6">
    <source>
        <dbReference type="EMBL" id="APZ96284.1"/>
    </source>
</evidence>
<protein>
    <submittedName>
        <fullName evidence="6">Periplasmic serine endoprotease DegP</fullName>
        <ecNumber evidence="6">3.4.21.107</ecNumber>
    </submittedName>
</protein>
<dbReference type="STRING" id="1891926.Fuma_05952"/>
<dbReference type="SUPFAM" id="SSF50156">
    <property type="entry name" value="PDZ domain-like"/>
    <property type="match status" value="1"/>
</dbReference>
<dbReference type="Pfam" id="PF17820">
    <property type="entry name" value="PDZ_6"/>
    <property type="match status" value="1"/>
</dbReference>
<dbReference type="InterPro" id="IPR009003">
    <property type="entry name" value="Peptidase_S1_PA"/>
</dbReference>
<dbReference type="AlphaFoldDB" id="A0A1P8WQG7"/>
<name>A0A1P8WQG7_9PLAN</name>
<dbReference type="Proteomes" id="UP000187735">
    <property type="component" value="Chromosome"/>
</dbReference>
<dbReference type="OrthoDB" id="233957at2"/>